<accession>A0A076PSM5</accession>
<organism evidence="2 3">
    <name type="scientific">Comamonas testosteroni TK102</name>
    <dbReference type="NCBI Taxonomy" id="1392005"/>
    <lineage>
        <taxon>Bacteria</taxon>
        <taxon>Pseudomonadati</taxon>
        <taxon>Pseudomonadota</taxon>
        <taxon>Betaproteobacteria</taxon>
        <taxon>Burkholderiales</taxon>
        <taxon>Comamonadaceae</taxon>
        <taxon>Comamonas</taxon>
    </lineage>
</organism>
<gene>
    <name evidence="2" type="ORF">O987_23195</name>
</gene>
<feature type="region of interest" description="Disordered" evidence="1">
    <location>
        <begin position="50"/>
        <end position="72"/>
    </location>
</feature>
<dbReference type="AlphaFoldDB" id="A0A076PSM5"/>
<protein>
    <submittedName>
        <fullName evidence="2">Uncharacterized protein</fullName>
    </submittedName>
</protein>
<evidence type="ECO:0000313" key="3">
    <source>
        <dbReference type="Proteomes" id="UP000028782"/>
    </source>
</evidence>
<dbReference type="EMBL" id="CP006704">
    <property type="protein sequence ID" value="AIJ48723.1"/>
    <property type="molecule type" value="Genomic_DNA"/>
</dbReference>
<dbReference type="Proteomes" id="UP000028782">
    <property type="component" value="Chromosome"/>
</dbReference>
<evidence type="ECO:0000256" key="1">
    <source>
        <dbReference type="SAM" id="MobiDB-lite"/>
    </source>
</evidence>
<evidence type="ECO:0000313" key="2">
    <source>
        <dbReference type="EMBL" id="AIJ48723.1"/>
    </source>
</evidence>
<dbReference type="HOGENOM" id="CLU_2715452_0_0_4"/>
<sequence>MVGIVVREHDAAVRHRPAARAGMGQQLPRLDDGFWDVAATEYGRVGKAVDEVDDEQAEGALSGSGVPKPWRA</sequence>
<proteinExistence type="predicted"/>
<name>A0A076PSM5_COMTE</name>
<dbReference type="KEGG" id="ctes:O987_23195"/>
<reference evidence="2 3" key="1">
    <citation type="journal article" date="2014" name="Genome Announc.">
        <title>Complete Genome Sequence of Polychlorinated Biphenyl Degrader Comamonas testosteroni TK102 (NBRC 109938).</title>
        <authorList>
            <person name="Fukuda K."/>
            <person name="Hosoyama A."/>
            <person name="Tsuchikane K."/>
            <person name="Ohji S."/>
            <person name="Yamazoe A."/>
            <person name="Fujita N."/>
            <person name="Shintani M."/>
            <person name="Kimbara K."/>
        </authorList>
    </citation>
    <scope>NUCLEOTIDE SEQUENCE [LARGE SCALE GENOMIC DNA]</scope>
    <source>
        <strain evidence="2">TK102</strain>
    </source>
</reference>